<evidence type="ECO:0000256" key="2">
    <source>
        <dbReference type="ARBA" id="ARBA00022795"/>
    </source>
</evidence>
<dbReference type="PANTHER" id="PTHR39190:SF1">
    <property type="entry name" value="FLAGELLAR ASSEMBLY FACTOR FLIW"/>
    <property type="match status" value="1"/>
</dbReference>
<evidence type="ECO:0000256" key="1">
    <source>
        <dbReference type="ARBA" id="ARBA00022490"/>
    </source>
</evidence>
<dbReference type="KEGG" id="snep:Enr13x_16960"/>
<dbReference type="PANTHER" id="PTHR39190">
    <property type="entry name" value="FLAGELLAR ASSEMBLY FACTOR FLIW"/>
    <property type="match status" value="1"/>
</dbReference>
<dbReference type="EMBL" id="CP037423">
    <property type="protein sequence ID" value="QDV41853.1"/>
    <property type="molecule type" value="Genomic_DNA"/>
</dbReference>
<evidence type="ECO:0000256" key="3">
    <source>
        <dbReference type="ARBA" id="ARBA00022845"/>
    </source>
</evidence>
<keyword evidence="5" id="KW-1185">Reference proteome</keyword>
<dbReference type="Proteomes" id="UP000319004">
    <property type="component" value="Chromosome"/>
</dbReference>
<dbReference type="Pfam" id="PF02623">
    <property type="entry name" value="FliW"/>
    <property type="match status" value="1"/>
</dbReference>
<keyword evidence="3" id="KW-0810">Translation regulation</keyword>
<keyword evidence="1" id="KW-0963">Cytoplasm</keyword>
<accession>A0A518HLX4</accession>
<keyword evidence="4" id="KW-0282">Flagellum</keyword>
<dbReference type="InterPro" id="IPR024046">
    <property type="entry name" value="Flagellar_assmbl_FliW_dom_sf"/>
</dbReference>
<protein>
    <submittedName>
        <fullName evidence="4">Flagellar assembly factor FliW</fullName>
    </submittedName>
</protein>
<sequence length="147" mass="15840">METLRDWALLPDSENPAVAWLQSASRGDRALPLISPRAFFPDYRVQVSRRELAGLHMRPGTELYVLTTISGNSGKLTTNLRSPILLNLSRRLGCQVITDNDHPLQQGVSSLQSDRLVVPSTCDASTAADAVAAATSSSLIGQINRAA</sequence>
<gene>
    <name evidence="4" type="primary">fliW</name>
    <name evidence="4" type="ORF">Enr13x_16960</name>
</gene>
<evidence type="ECO:0000313" key="5">
    <source>
        <dbReference type="Proteomes" id="UP000319004"/>
    </source>
</evidence>
<dbReference type="AlphaFoldDB" id="A0A518HLX4"/>
<evidence type="ECO:0000313" key="4">
    <source>
        <dbReference type="EMBL" id="QDV41853.1"/>
    </source>
</evidence>
<keyword evidence="4" id="KW-0966">Cell projection</keyword>
<reference evidence="4 5" key="1">
    <citation type="submission" date="2019-03" db="EMBL/GenBank/DDBJ databases">
        <title>Deep-cultivation of Planctomycetes and their phenomic and genomic characterization uncovers novel biology.</title>
        <authorList>
            <person name="Wiegand S."/>
            <person name="Jogler M."/>
            <person name="Boedeker C."/>
            <person name="Pinto D."/>
            <person name="Vollmers J."/>
            <person name="Rivas-Marin E."/>
            <person name="Kohn T."/>
            <person name="Peeters S.H."/>
            <person name="Heuer A."/>
            <person name="Rast P."/>
            <person name="Oberbeckmann S."/>
            <person name="Bunk B."/>
            <person name="Jeske O."/>
            <person name="Meyerdierks A."/>
            <person name="Storesund J.E."/>
            <person name="Kallscheuer N."/>
            <person name="Luecker S."/>
            <person name="Lage O.M."/>
            <person name="Pohl T."/>
            <person name="Merkel B.J."/>
            <person name="Hornburger P."/>
            <person name="Mueller R.-W."/>
            <person name="Bruemmer F."/>
            <person name="Labrenz M."/>
            <person name="Spormann A.M."/>
            <person name="Op den Camp H."/>
            <person name="Overmann J."/>
            <person name="Amann R."/>
            <person name="Jetten M.S.M."/>
            <person name="Mascher T."/>
            <person name="Medema M.H."/>
            <person name="Devos D.P."/>
            <person name="Kaster A.-K."/>
            <person name="Ovreas L."/>
            <person name="Rohde M."/>
            <person name="Galperin M.Y."/>
            <person name="Jogler C."/>
        </authorList>
    </citation>
    <scope>NUCLEOTIDE SEQUENCE [LARGE SCALE GENOMIC DNA]</scope>
    <source>
        <strain evidence="4 5">Enr13</strain>
    </source>
</reference>
<dbReference type="InterPro" id="IPR003775">
    <property type="entry name" value="Flagellar_assembly_factor_FliW"/>
</dbReference>
<dbReference type="GO" id="GO:0044780">
    <property type="term" value="P:bacterial-type flagellum assembly"/>
    <property type="evidence" value="ECO:0007669"/>
    <property type="project" value="InterPro"/>
</dbReference>
<dbReference type="SUPFAM" id="SSF141457">
    <property type="entry name" value="BH3618-like"/>
    <property type="match status" value="1"/>
</dbReference>
<keyword evidence="4" id="KW-0969">Cilium</keyword>
<organism evidence="4 5">
    <name type="scientific">Stieleria neptunia</name>
    <dbReference type="NCBI Taxonomy" id="2527979"/>
    <lineage>
        <taxon>Bacteria</taxon>
        <taxon>Pseudomonadati</taxon>
        <taxon>Planctomycetota</taxon>
        <taxon>Planctomycetia</taxon>
        <taxon>Pirellulales</taxon>
        <taxon>Pirellulaceae</taxon>
        <taxon>Stieleria</taxon>
    </lineage>
</organism>
<name>A0A518HLX4_9BACT</name>
<proteinExistence type="predicted"/>
<keyword evidence="2" id="KW-1005">Bacterial flagellum biogenesis</keyword>
<dbReference type="Gene3D" id="2.30.290.10">
    <property type="entry name" value="BH3618-like"/>
    <property type="match status" value="1"/>
</dbReference>
<dbReference type="GO" id="GO:0006417">
    <property type="term" value="P:regulation of translation"/>
    <property type="evidence" value="ECO:0007669"/>
    <property type="project" value="UniProtKB-KW"/>
</dbReference>